<dbReference type="Pfam" id="PF00400">
    <property type="entry name" value="WD40"/>
    <property type="match status" value="1"/>
</dbReference>
<feature type="chain" id="PRO_5041425015" evidence="1">
    <location>
        <begin position="20"/>
        <end position="380"/>
    </location>
</feature>
<dbReference type="PANTHER" id="PTHR47197:SF3">
    <property type="entry name" value="DIHYDRO-HEME D1 DEHYDROGENASE"/>
    <property type="match status" value="1"/>
</dbReference>
<gene>
    <name evidence="2" type="ORF">OL599_15145</name>
</gene>
<dbReference type="InterPro" id="IPR051200">
    <property type="entry name" value="Host-pathogen_enzymatic-act"/>
</dbReference>
<dbReference type="InterPro" id="IPR019405">
    <property type="entry name" value="Lactonase_7-beta_prop"/>
</dbReference>
<dbReference type="SUPFAM" id="SSF50974">
    <property type="entry name" value="Nitrous oxide reductase, N-terminal domain"/>
    <property type="match status" value="1"/>
</dbReference>
<dbReference type="Proteomes" id="UP001165679">
    <property type="component" value="Unassembled WGS sequence"/>
</dbReference>
<dbReference type="InterPro" id="IPR015943">
    <property type="entry name" value="WD40/YVTN_repeat-like_dom_sf"/>
</dbReference>
<evidence type="ECO:0000313" key="3">
    <source>
        <dbReference type="Proteomes" id="UP001165679"/>
    </source>
</evidence>
<sequence>MRHICLAAVLLLAAMPARGDIALSANDGHTVLDAGNQVAGKPPLPDTVSVIDLAGGAPRIVATIEVPGSVVGPPMAVAVAPDESWAIVTAATKLDPQDASGIGPDNRVSVIDLKASPPKLVQSLPSGAGATVVRISPDGKLALVANRTEGTVSVFSVQEKRLIPAGKVEFGNPKSGPSGVAFTKDGKAALVSRDGDHMVSVLRIDGEKVTVDPRPITTAMRPYTLDVNAAGTLAAVSNMGRGDGDVDSVSLIDLTATPFRTVETVSVPSSPEGLKFSPDGRFLAVGAQDGTTKKPGTPFYKEHGTLVLFAVNGPALTRVAQAPLGQWSQGIAFSRDGRTILVQDMVEKHIQAFRWDGKALTEGEPLPINGGPAAIRTSWP</sequence>
<comment type="caution">
    <text evidence="2">The sequence shown here is derived from an EMBL/GenBank/DDBJ whole genome shotgun (WGS) entry which is preliminary data.</text>
</comment>
<evidence type="ECO:0000256" key="1">
    <source>
        <dbReference type="SAM" id="SignalP"/>
    </source>
</evidence>
<dbReference type="RefSeq" id="WP_264714646.1">
    <property type="nucleotide sequence ID" value="NZ_JAPDNT010000013.1"/>
</dbReference>
<name>A0AA41YSS7_9PROT</name>
<organism evidence="2 3">
    <name type="scientific">Limobrevibacterium gyesilva</name>
    <dbReference type="NCBI Taxonomy" id="2991712"/>
    <lineage>
        <taxon>Bacteria</taxon>
        <taxon>Pseudomonadati</taxon>
        <taxon>Pseudomonadota</taxon>
        <taxon>Alphaproteobacteria</taxon>
        <taxon>Acetobacterales</taxon>
        <taxon>Acetobacteraceae</taxon>
        <taxon>Limobrevibacterium</taxon>
    </lineage>
</organism>
<dbReference type="Gene3D" id="2.130.10.10">
    <property type="entry name" value="YVTN repeat-like/Quinoprotein amine dehydrogenase"/>
    <property type="match status" value="2"/>
</dbReference>
<protein>
    <submittedName>
        <fullName evidence="2">Beta-propeller fold lactonase family protein</fullName>
    </submittedName>
</protein>
<reference evidence="2" key="1">
    <citation type="submission" date="2022-09" db="EMBL/GenBank/DDBJ databases">
        <title>Rhodovastum sp. nov. RN2-1 isolated from soil in Seongnam, South Korea.</title>
        <authorList>
            <person name="Le N.T."/>
        </authorList>
    </citation>
    <scope>NUCLEOTIDE SEQUENCE</scope>
    <source>
        <strain evidence="2">RN2-1</strain>
    </source>
</reference>
<dbReference type="InterPro" id="IPR011045">
    <property type="entry name" value="N2O_reductase_N"/>
</dbReference>
<keyword evidence="3" id="KW-1185">Reference proteome</keyword>
<dbReference type="EMBL" id="JAPDNT010000013">
    <property type="protein sequence ID" value="MCW3475913.1"/>
    <property type="molecule type" value="Genomic_DNA"/>
</dbReference>
<keyword evidence="1" id="KW-0732">Signal</keyword>
<evidence type="ECO:0000313" key="2">
    <source>
        <dbReference type="EMBL" id="MCW3475913.1"/>
    </source>
</evidence>
<dbReference type="PANTHER" id="PTHR47197">
    <property type="entry name" value="PROTEIN NIRF"/>
    <property type="match status" value="1"/>
</dbReference>
<dbReference type="AlphaFoldDB" id="A0AA41YSS7"/>
<reference evidence="2" key="2">
    <citation type="submission" date="2022-10" db="EMBL/GenBank/DDBJ databases">
        <authorList>
            <person name="Trinh H.N."/>
        </authorList>
    </citation>
    <scope>NUCLEOTIDE SEQUENCE</scope>
    <source>
        <strain evidence="2">RN2-1</strain>
    </source>
</reference>
<feature type="signal peptide" evidence="1">
    <location>
        <begin position="1"/>
        <end position="19"/>
    </location>
</feature>
<dbReference type="Pfam" id="PF10282">
    <property type="entry name" value="Lactonase"/>
    <property type="match status" value="1"/>
</dbReference>
<dbReference type="InterPro" id="IPR001680">
    <property type="entry name" value="WD40_rpt"/>
</dbReference>
<proteinExistence type="predicted"/>
<accession>A0AA41YSS7</accession>